<evidence type="ECO:0000256" key="4">
    <source>
        <dbReference type="ARBA" id="ARBA00022705"/>
    </source>
</evidence>
<gene>
    <name evidence="9" type="ORF">OFDIEDLO_00008</name>
</gene>
<evidence type="ECO:0000259" key="8">
    <source>
        <dbReference type="Pfam" id="PF04104"/>
    </source>
</evidence>
<evidence type="ECO:0000313" key="9">
    <source>
        <dbReference type="EMBL" id="UYL64804.1"/>
    </source>
</evidence>
<evidence type="ECO:0000313" key="10">
    <source>
        <dbReference type="Proteomes" id="UP001156193"/>
    </source>
</evidence>
<sequence>MLSSLFSLPATILSSLLNFDGYRIFYDGYQQIPLSSLEELCREVNRKPKTSFLSNYLVRKGEIKPLYLFWDWDHKEVDIHSLIKKLQKLNLSSMITETRRGFHLYLFLDHESTIPTKSEKEMIAQALQIEKDDKQIRRKIFTLARVPLSLQGNRVVNIRFVQEGIKLKFTSAKRSVIREFKRRSVCFICPGVLEDVASLNPSHFGRFAFVAYLHNQGYSEQEILSIFEALRPIDFDREKTLYQIHHIIENQYVPPSCATLREMGYCREFCILRRGRRNEDQKSLPLGRSE</sequence>
<protein>
    <recommendedName>
        <fullName evidence="8">DNA primase large subunit C-terminal domain-containing protein</fullName>
    </recommendedName>
</protein>
<name>A0ABY6GLA4_9CAUD</name>
<reference evidence="9 10" key="1">
    <citation type="submission" date="2022-09" db="EMBL/GenBank/DDBJ databases">
        <title>Evolutionary Diversification of Methanotrophic Ca. Methanophagales (ANME-1) and Their Expansive Virome.</title>
        <authorList>
            <person name="Laso-Perez R."/>
            <person name="Wu F."/>
            <person name="Cremiere A."/>
            <person name="Speth D."/>
            <person name="Magyar J.S."/>
            <person name="Krupovic M."/>
            <person name="Orphan V.J."/>
        </authorList>
    </citation>
    <scope>NUCLEOTIDE SEQUENCE [LARGE SCALE GENOMIC DNA]</scope>
    <source>
        <strain evidence="9">PBV299</strain>
    </source>
</reference>
<keyword evidence="7" id="KW-0411">Iron-sulfur</keyword>
<keyword evidence="4" id="KW-0235">DNA replication</keyword>
<keyword evidence="6" id="KW-0408">Iron</keyword>
<keyword evidence="10" id="KW-1185">Reference proteome</keyword>
<keyword evidence="2" id="KW-0004">4Fe-4S</keyword>
<dbReference type="InterPro" id="IPR058560">
    <property type="entry name" value="DNA_primase_C"/>
</dbReference>
<comment type="cofactor">
    <cofactor evidence="1">
        <name>[4Fe-4S] cluster</name>
        <dbReference type="ChEBI" id="CHEBI:49883"/>
    </cofactor>
</comment>
<proteinExistence type="predicted"/>
<keyword evidence="3" id="KW-0639">Primosome</keyword>
<feature type="domain" description="DNA primase large subunit C-terminal" evidence="8">
    <location>
        <begin position="199"/>
        <end position="273"/>
    </location>
</feature>
<evidence type="ECO:0000256" key="2">
    <source>
        <dbReference type="ARBA" id="ARBA00022485"/>
    </source>
</evidence>
<accession>A0ABY6GLA4</accession>
<keyword evidence="5" id="KW-0479">Metal-binding</keyword>
<evidence type="ECO:0000256" key="7">
    <source>
        <dbReference type="ARBA" id="ARBA00023014"/>
    </source>
</evidence>
<evidence type="ECO:0000256" key="6">
    <source>
        <dbReference type="ARBA" id="ARBA00023004"/>
    </source>
</evidence>
<evidence type="ECO:0000256" key="5">
    <source>
        <dbReference type="ARBA" id="ARBA00022723"/>
    </source>
</evidence>
<dbReference type="Proteomes" id="UP001156193">
    <property type="component" value="Segment"/>
</dbReference>
<organism evidence="9 10">
    <name type="scientific">Methanophagales virus PBV299</name>
    <dbReference type="NCBI Taxonomy" id="2987730"/>
    <lineage>
        <taxon>Viruses</taxon>
        <taxon>Duplodnaviria</taxon>
        <taxon>Heunggongvirae</taxon>
        <taxon>Uroviricota</taxon>
        <taxon>Caudoviricetes</taxon>
        <taxon>Nakonvirales</taxon>
        <taxon>Ahpuchviridae</taxon>
        <taxon>Kisinvirus</taxon>
        <taxon>Kisinvirus pescaderoense</taxon>
    </lineage>
</organism>
<evidence type="ECO:0000256" key="3">
    <source>
        <dbReference type="ARBA" id="ARBA00022515"/>
    </source>
</evidence>
<dbReference type="EMBL" id="OP413838">
    <property type="protein sequence ID" value="UYL64804.1"/>
    <property type="molecule type" value="Genomic_DNA"/>
</dbReference>
<dbReference type="Pfam" id="PF04104">
    <property type="entry name" value="DNA_primase_lrg"/>
    <property type="match status" value="1"/>
</dbReference>
<evidence type="ECO:0000256" key="1">
    <source>
        <dbReference type="ARBA" id="ARBA00001966"/>
    </source>
</evidence>